<evidence type="ECO:0008006" key="4">
    <source>
        <dbReference type="Google" id="ProtNLM"/>
    </source>
</evidence>
<feature type="compositionally biased region" description="Polar residues" evidence="1">
    <location>
        <begin position="458"/>
        <end position="472"/>
    </location>
</feature>
<dbReference type="PANTHER" id="PTHR46481:SF6">
    <property type="entry name" value="ZINC FINGER BED DOMAIN-CONTAINING PROTEIN RICESLEEPER 2-LIKE"/>
    <property type="match status" value="1"/>
</dbReference>
<reference evidence="2 3" key="1">
    <citation type="submission" date="2022-01" db="EMBL/GenBank/DDBJ databases">
        <authorList>
            <person name="Xiong W."/>
            <person name="Schranz E."/>
        </authorList>
    </citation>
    <scope>NUCLEOTIDE SEQUENCE [LARGE SCALE GENOMIC DNA]</scope>
</reference>
<protein>
    <recommendedName>
        <fullName evidence="4">BED-type domain-containing protein</fullName>
    </recommendedName>
</protein>
<comment type="caution">
    <text evidence="2">The sequence shown here is derived from an EMBL/GenBank/DDBJ whole genome shotgun (WGS) entry which is preliminary data.</text>
</comment>
<evidence type="ECO:0000313" key="2">
    <source>
        <dbReference type="EMBL" id="CAH1430443.1"/>
    </source>
</evidence>
<dbReference type="InterPro" id="IPR012337">
    <property type="entry name" value="RNaseH-like_sf"/>
</dbReference>
<accession>A0AAU9N0I4</accession>
<dbReference type="EMBL" id="CAKMRJ010003334">
    <property type="protein sequence ID" value="CAH1430443.1"/>
    <property type="molecule type" value="Genomic_DNA"/>
</dbReference>
<dbReference type="InterPro" id="IPR052035">
    <property type="entry name" value="ZnF_BED_domain_contain"/>
</dbReference>
<dbReference type="SMART" id="SM00614">
    <property type="entry name" value="ZnF_BED"/>
    <property type="match status" value="1"/>
</dbReference>
<name>A0AAU9N0I4_9ASTR</name>
<proteinExistence type="predicted"/>
<dbReference type="Proteomes" id="UP001157418">
    <property type="component" value="Unassembled WGS sequence"/>
</dbReference>
<evidence type="ECO:0000256" key="1">
    <source>
        <dbReference type="SAM" id="MobiDB-lite"/>
    </source>
</evidence>
<organism evidence="2 3">
    <name type="scientific">Lactuca virosa</name>
    <dbReference type="NCBI Taxonomy" id="75947"/>
    <lineage>
        <taxon>Eukaryota</taxon>
        <taxon>Viridiplantae</taxon>
        <taxon>Streptophyta</taxon>
        <taxon>Embryophyta</taxon>
        <taxon>Tracheophyta</taxon>
        <taxon>Spermatophyta</taxon>
        <taxon>Magnoliopsida</taxon>
        <taxon>eudicotyledons</taxon>
        <taxon>Gunneridae</taxon>
        <taxon>Pentapetalae</taxon>
        <taxon>asterids</taxon>
        <taxon>campanulids</taxon>
        <taxon>Asterales</taxon>
        <taxon>Asteraceae</taxon>
        <taxon>Cichorioideae</taxon>
        <taxon>Cichorieae</taxon>
        <taxon>Lactucinae</taxon>
        <taxon>Lactuca</taxon>
    </lineage>
</organism>
<keyword evidence="3" id="KW-1185">Reference proteome</keyword>
<dbReference type="SUPFAM" id="SSF53098">
    <property type="entry name" value="Ribonuclease H-like"/>
    <property type="match status" value="1"/>
</dbReference>
<feature type="region of interest" description="Disordered" evidence="1">
    <location>
        <begin position="451"/>
        <end position="472"/>
    </location>
</feature>
<gene>
    <name evidence="2" type="ORF">LVIROSA_LOCUS17218</name>
</gene>
<sequence length="472" mass="53422">MHKPNFSGNPVKRKCKLTSRVWKAFEILKESDSKGNMLCKCKKCGTTYIAESSHGTGNLLRHKRACDLKHKSYKDVGQLLIQSNLKGSLGTRSATFKADEFRELVAVAIARHNLPFQFVEYEAFTSMPPPHNGASLAERVCGLLKQWGIDKKIVSITLDNASANDSMANALKFDLNLMSDGDYFHVRCCAHILNLIVQDGLKELDGAIVKVRDIVKYCKGSQSRKKSFLRSVQYAGLESTRGLRQDVPTCWNSTYHMLDSALYKKKAILHLAKTDANYVHCPSFEEWSRIEKFCNFLQVFHDVTLAFSALLWALPLFFYPRYKFHFIEWAFKKIYGSSFVVELDLFKKKLFSLFDEYAAVSATTKTNESSSHSGVANDKSDTYMTDFDDFFSCEFTTGGKSELQSYLEEPKLPRTGDLNVLEYCKHLQGRFNASRFEALCKQTLTMKIGDVNEDESDVPSTPSIQTQHSGLG</sequence>
<evidence type="ECO:0000313" key="3">
    <source>
        <dbReference type="Proteomes" id="UP001157418"/>
    </source>
</evidence>
<dbReference type="PANTHER" id="PTHR46481">
    <property type="entry name" value="ZINC FINGER BED DOMAIN-CONTAINING PROTEIN 4"/>
    <property type="match status" value="1"/>
</dbReference>
<dbReference type="AlphaFoldDB" id="A0AAU9N0I4"/>